<reference evidence="1 2" key="1">
    <citation type="submission" date="2019-08" db="EMBL/GenBank/DDBJ databases">
        <authorList>
            <person name="Peeters C."/>
        </authorList>
    </citation>
    <scope>NUCLEOTIDE SEQUENCE [LARGE SCALE GENOMIC DNA]</scope>
    <source>
        <strain evidence="1 2">LMG 30175</strain>
    </source>
</reference>
<name>A0A5E4VDY6_9BURK</name>
<sequence>MFKYLGAVVMALMLAACGGRAGSSDPLAGT</sequence>
<organism evidence="1 2">
    <name type="scientific">Pandoraea terrae</name>
    <dbReference type="NCBI Taxonomy" id="1537710"/>
    <lineage>
        <taxon>Bacteria</taxon>
        <taxon>Pseudomonadati</taxon>
        <taxon>Pseudomonadota</taxon>
        <taxon>Betaproteobacteria</taxon>
        <taxon>Burkholderiales</taxon>
        <taxon>Burkholderiaceae</taxon>
        <taxon>Pandoraea</taxon>
    </lineage>
</organism>
<evidence type="ECO:0000313" key="1">
    <source>
        <dbReference type="EMBL" id="VVE10422.1"/>
    </source>
</evidence>
<dbReference type="Proteomes" id="UP000414233">
    <property type="component" value="Unassembled WGS sequence"/>
</dbReference>
<dbReference type="EMBL" id="CABPRZ010000009">
    <property type="protein sequence ID" value="VVE10422.1"/>
    <property type="molecule type" value="Genomic_DNA"/>
</dbReference>
<protein>
    <submittedName>
        <fullName evidence="1">Uncharacterized protein</fullName>
    </submittedName>
</protein>
<proteinExistence type="predicted"/>
<dbReference type="PROSITE" id="PS51257">
    <property type="entry name" value="PROKAR_LIPOPROTEIN"/>
    <property type="match status" value="1"/>
</dbReference>
<dbReference type="AlphaFoldDB" id="A0A5E4VDY6"/>
<keyword evidence="2" id="KW-1185">Reference proteome</keyword>
<gene>
    <name evidence="1" type="ORF">PTE30175_02531</name>
</gene>
<evidence type="ECO:0000313" key="2">
    <source>
        <dbReference type="Proteomes" id="UP000414233"/>
    </source>
</evidence>
<accession>A0A5E4VDY6</accession>